<evidence type="ECO:0000313" key="1">
    <source>
        <dbReference type="EMBL" id="GMR56532.1"/>
    </source>
</evidence>
<dbReference type="EMBL" id="BTRK01000006">
    <property type="protein sequence ID" value="GMR56532.1"/>
    <property type="molecule type" value="Genomic_DNA"/>
</dbReference>
<organism evidence="1 2">
    <name type="scientific">Pristionchus mayeri</name>
    <dbReference type="NCBI Taxonomy" id="1317129"/>
    <lineage>
        <taxon>Eukaryota</taxon>
        <taxon>Metazoa</taxon>
        <taxon>Ecdysozoa</taxon>
        <taxon>Nematoda</taxon>
        <taxon>Chromadorea</taxon>
        <taxon>Rhabditida</taxon>
        <taxon>Rhabditina</taxon>
        <taxon>Diplogasteromorpha</taxon>
        <taxon>Diplogasteroidea</taxon>
        <taxon>Neodiplogasteridae</taxon>
        <taxon>Pristionchus</taxon>
    </lineage>
</organism>
<proteinExistence type="predicted"/>
<protein>
    <submittedName>
        <fullName evidence="1">Uncharacterized protein</fullName>
    </submittedName>
</protein>
<feature type="non-terminal residue" evidence="1">
    <location>
        <position position="134"/>
    </location>
</feature>
<sequence length="134" mass="15047">MRFSLHHPHSIYLTGLCMSLSPRPIAWIFSQAVPASIISLTRKALRDYAHLTCVGGIVSTHHYCVNEGTVISHHDCDFHSPYLRQKGYCSYQRNRFHAPLLCQRGTVVSHHDGDIHHLTCINKGTIVTNGIDST</sequence>
<name>A0AAN5I8H7_9BILA</name>
<keyword evidence="2" id="KW-1185">Reference proteome</keyword>
<evidence type="ECO:0000313" key="2">
    <source>
        <dbReference type="Proteomes" id="UP001328107"/>
    </source>
</evidence>
<dbReference type="AlphaFoldDB" id="A0AAN5I8H7"/>
<gene>
    <name evidence="1" type="ORF">PMAYCL1PPCAC_26727</name>
</gene>
<reference evidence="2" key="1">
    <citation type="submission" date="2022-10" db="EMBL/GenBank/DDBJ databases">
        <title>Genome assembly of Pristionchus species.</title>
        <authorList>
            <person name="Yoshida K."/>
            <person name="Sommer R.J."/>
        </authorList>
    </citation>
    <scope>NUCLEOTIDE SEQUENCE [LARGE SCALE GENOMIC DNA]</scope>
    <source>
        <strain evidence="2">RS5460</strain>
    </source>
</reference>
<accession>A0AAN5I8H7</accession>
<dbReference type="Proteomes" id="UP001328107">
    <property type="component" value="Unassembled WGS sequence"/>
</dbReference>
<comment type="caution">
    <text evidence="1">The sequence shown here is derived from an EMBL/GenBank/DDBJ whole genome shotgun (WGS) entry which is preliminary data.</text>
</comment>